<sequence>MTPKNEYPGLLYKADELYKFKQTLELFSIMLKEGFENRIIHFEPAAPDDFRVWLMSHKIIDIGPEDPKSIM</sequence>
<keyword evidence="2" id="KW-1185">Reference proteome</keyword>
<comment type="caution">
    <text evidence="1">The sequence shown here is derived from an EMBL/GenBank/DDBJ whole genome shotgun (WGS) entry which is preliminary data.</text>
</comment>
<gene>
    <name evidence="1" type="ORF">GCM10023313_05780</name>
</gene>
<reference evidence="2" key="1">
    <citation type="journal article" date="2019" name="Int. J. Syst. Evol. Microbiol.">
        <title>The Global Catalogue of Microorganisms (GCM) 10K type strain sequencing project: providing services to taxonomists for standard genome sequencing and annotation.</title>
        <authorList>
            <consortium name="The Broad Institute Genomics Platform"/>
            <consortium name="The Broad Institute Genome Sequencing Center for Infectious Disease"/>
            <person name="Wu L."/>
            <person name="Ma J."/>
        </authorList>
    </citation>
    <scope>NUCLEOTIDE SEQUENCE [LARGE SCALE GENOMIC DNA]</scope>
    <source>
        <strain evidence="2">JCM 18283</strain>
    </source>
</reference>
<dbReference type="Proteomes" id="UP001501436">
    <property type="component" value="Unassembled WGS sequence"/>
</dbReference>
<name>A0ABP9FK52_9SPHI</name>
<proteinExistence type="predicted"/>
<protein>
    <submittedName>
        <fullName evidence="1">Uncharacterized protein</fullName>
    </submittedName>
</protein>
<evidence type="ECO:0000313" key="1">
    <source>
        <dbReference type="EMBL" id="GAA4905935.1"/>
    </source>
</evidence>
<dbReference type="EMBL" id="BAABJI010000001">
    <property type="protein sequence ID" value="GAA4905935.1"/>
    <property type="molecule type" value="Genomic_DNA"/>
</dbReference>
<dbReference type="RefSeq" id="WP_345329397.1">
    <property type="nucleotide sequence ID" value="NZ_BAABJI010000001.1"/>
</dbReference>
<accession>A0ABP9FK52</accession>
<organism evidence="1 2">
    <name type="scientific">Mucilaginibacter defluvii</name>
    <dbReference type="NCBI Taxonomy" id="1196019"/>
    <lineage>
        <taxon>Bacteria</taxon>
        <taxon>Pseudomonadati</taxon>
        <taxon>Bacteroidota</taxon>
        <taxon>Sphingobacteriia</taxon>
        <taxon>Sphingobacteriales</taxon>
        <taxon>Sphingobacteriaceae</taxon>
        <taxon>Mucilaginibacter</taxon>
    </lineage>
</organism>
<evidence type="ECO:0000313" key="2">
    <source>
        <dbReference type="Proteomes" id="UP001501436"/>
    </source>
</evidence>